<dbReference type="EMBL" id="KZ852037">
    <property type="protein sequence ID" value="RDH36804.1"/>
    <property type="molecule type" value="Genomic_DNA"/>
</dbReference>
<dbReference type="AlphaFoldDB" id="A0A3F3QC08"/>
<protein>
    <submittedName>
        <fullName evidence="1">Uncharacterized protein</fullName>
    </submittedName>
</protein>
<dbReference type="GeneID" id="38137138"/>
<dbReference type="RefSeq" id="XP_026629826.1">
    <property type="nucleotide sequence ID" value="XM_026768782.1"/>
</dbReference>
<sequence length="128" mass="14489">MDCLASLVPLRIRQCILSSGGSQKKEVSNVFAVCFVYCTKSSQVICFADVERGADDLVVKFCRNRFSDQATAAVVKAGWSCSELDQIATSLHEGRFDERKLDRLRQEARNNRCRISYRNLSDPRSVFE</sequence>
<dbReference type="STRING" id="1341132.A0A3F3QC08"/>
<evidence type="ECO:0000313" key="2">
    <source>
        <dbReference type="Proteomes" id="UP000253729"/>
    </source>
</evidence>
<reference evidence="1 2" key="1">
    <citation type="submission" date="2018-07" db="EMBL/GenBank/DDBJ databases">
        <title>The genomes of Aspergillus section Nigri reveals drivers in fungal speciation.</title>
        <authorList>
            <consortium name="DOE Joint Genome Institute"/>
            <person name="Vesth T.C."/>
            <person name="Nybo J."/>
            <person name="Theobald S."/>
            <person name="Brandl J."/>
            <person name="Frisvad J.C."/>
            <person name="Nielsen K.F."/>
            <person name="Lyhne E.K."/>
            <person name="Kogle M.E."/>
            <person name="Kuo A."/>
            <person name="Riley R."/>
            <person name="Clum A."/>
            <person name="Nolan M."/>
            <person name="Lipzen A."/>
            <person name="Salamov A."/>
            <person name="Henrissat B."/>
            <person name="Wiebenga A."/>
            <person name="De vries R.P."/>
            <person name="Grigoriev I.V."/>
            <person name="Mortensen U.H."/>
            <person name="Andersen M.R."/>
            <person name="Baker S.E."/>
        </authorList>
    </citation>
    <scope>NUCLEOTIDE SEQUENCE [LARGE SCALE GENOMIC DNA]</scope>
    <source>
        <strain evidence="1 2">CBS 139.54b</strain>
    </source>
</reference>
<organism evidence="1 2">
    <name type="scientific">Aspergillus welwitschiae</name>
    <dbReference type="NCBI Taxonomy" id="1341132"/>
    <lineage>
        <taxon>Eukaryota</taxon>
        <taxon>Fungi</taxon>
        <taxon>Dikarya</taxon>
        <taxon>Ascomycota</taxon>
        <taxon>Pezizomycotina</taxon>
        <taxon>Eurotiomycetes</taxon>
        <taxon>Eurotiomycetidae</taxon>
        <taxon>Eurotiales</taxon>
        <taxon>Aspergillaceae</taxon>
        <taxon>Aspergillus</taxon>
        <taxon>Aspergillus subgen. Circumdati</taxon>
    </lineage>
</organism>
<evidence type="ECO:0000313" key="1">
    <source>
        <dbReference type="EMBL" id="RDH36804.1"/>
    </source>
</evidence>
<proteinExistence type="predicted"/>
<name>A0A3F3QC08_9EURO</name>
<keyword evidence="2" id="KW-1185">Reference proteome</keyword>
<dbReference type="Proteomes" id="UP000253729">
    <property type="component" value="Unassembled WGS sequence"/>
</dbReference>
<accession>A0A3F3QC08</accession>
<gene>
    <name evidence="1" type="ORF">BDQ94DRAFT_157646</name>
</gene>